<dbReference type="Proteomes" id="UP000559987">
    <property type="component" value="Unassembled WGS sequence"/>
</dbReference>
<dbReference type="NCBIfam" id="TIGR01133">
    <property type="entry name" value="murG"/>
    <property type="match status" value="1"/>
</dbReference>
<dbReference type="InterPro" id="IPR006009">
    <property type="entry name" value="GlcNAc_MurG"/>
</dbReference>
<evidence type="ECO:0000256" key="8">
    <source>
        <dbReference type="ARBA" id="ARBA00023306"/>
    </source>
</evidence>
<dbReference type="HAMAP" id="MF_00033">
    <property type="entry name" value="MurG"/>
    <property type="match status" value="1"/>
</dbReference>
<dbReference type="Pfam" id="PF03033">
    <property type="entry name" value="Glyco_transf_28"/>
    <property type="match status" value="1"/>
</dbReference>
<gene>
    <name evidence="10" type="primary">murG</name>
    <name evidence="13" type="ORF">FHS30_002311</name>
</gene>
<evidence type="ECO:0000256" key="10">
    <source>
        <dbReference type="HAMAP-Rule" id="MF_00033"/>
    </source>
</evidence>
<comment type="function">
    <text evidence="10">Cell wall formation. Catalyzes the transfer of a GlcNAc subunit on undecaprenyl-pyrophosphoryl-MurNAc-pentapeptide (lipid intermediate I) to form undecaprenyl-pyrophosphoryl-MurNAc-(pentapeptide)GlcNAc (lipid intermediate II).</text>
</comment>
<feature type="binding site" evidence="10">
    <location>
        <position position="288"/>
    </location>
    <ligand>
        <name>UDP-N-acetyl-alpha-D-glucosamine</name>
        <dbReference type="ChEBI" id="CHEBI:57705"/>
    </ligand>
</feature>
<keyword evidence="8 10" id="KW-0131">Cell cycle</keyword>
<dbReference type="RefSeq" id="WP_183910593.1">
    <property type="nucleotide sequence ID" value="NZ_JACHXZ010000003.1"/>
</dbReference>
<dbReference type="InterPro" id="IPR004276">
    <property type="entry name" value="GlycoTrans_28_N"/>
</dbReference>
<dbReference type="GO" id="GO:0071555">
    <property type="term" value="P:cell wall organization"/>
    <property type="evidence" value="ECO:0007669"/>
    <property type="project" value="UniProtKB-KW"/>
</dbReference>
<keyword evidence="2 10" id="KW-0132">Cell division</keyword>
<keyword evidence="5 10" id="KW-0133">Cell shape</keyword>
<protein>
    <recommendedName>
        <fullName evidence="10">UDP-N-acetylglucosamine--N-acetylmuramyl-(pentapeptide) pyrophosphoryl-undecaprenol N-acetylglucosamine transferase</fullName>
        <ecNumber evidence="10">2.4.1.227</ecNumber>
    </recommendedName>
    <alternativeName>
        <fullName evidence="10">Undecaprenyl-PP-MurNAc-pentapeptide-UDPGlcNAc GlcNAc transferase</fullName>
    </alternativeName>
</protein>
<dbReference type="Gene3D" id="3.40.50.2000">
    <property type="entry name" value="Glycogen Phosphorylase B"/>
    <property type="match status" value="2"/>
</dbReference>
<evidence type="ECO:0000256" key="7">
    <source>
        <dbReference type="ARBA" id="ARBA00023136"/>
    </source>
</evidence>
<evidence type="ECO:0000256" key="5">
    <source>
        <dbReference type="ARBA" id="ARBA00022960"/>
    </source>
</evidence>
<dbReference type="GO" id="GO:0005975">
    <property type="term" value="P:carbohydrate metabolic process"/>
    <property type="evidence" value="ECO:0007669"/>
    <property type="project" value="InterPro"/>
</dbReference>
<comment type="subcellular location">
    <subcellularLocation>
        <location evidence="10">Cell membrane</location>
        <topology evidence="10">Peripheral membrane protein</topology>
        <orientation evidence="10">Cytoplasmic side</orientation>
    </subcellularLocation>
</comment>
<keyword evidence="9 10" id="KW-0961">Cell wall biogenesis/degradation</keyword>
<dbReference type="GO" id="GO:0008360">
    <property type="term" value="P:regulation of cell shape"/>
    <property type="evidence" value="ECO:0007669"/>
    <property type="project" value="UniProtKB-KW"/>
</dbReference>
<keyword evidence="1 10" id="KW-1003">Cell membrane</keyword>
<dbReference type="GO" id="GO:0051301">
    <property type="term" value="P:cell division"/>
    <property type="evidence" value="ECO:0007669"/>
    <property type="project" value="UniProtKB-KW"/>
</dbReference>
<evidence type="ECO:0000256" key="1">
    <source>
        <dbReference type="ARBA" id="ARBA00022475"/>
    </source>
</evidence>
<comment type="catalytic activity">
    <reaction evidence="10">
        <text>di-trans,octa-cis-undecaprenyl diphospho-N-acetyl-alpha-D-muramoyl-L-alanyl-D-glutamyl-meso-2,6-diaminopimeloyl-D-alanyl-D-alanine + UDP-N-acetyl-alpha-D-glucosamine = di-trans,octa-cis-undecaprenyl diphospho-[N-acetyl-alpha-D-glucosaminyl-(1-&gt;4)]-N-acetyl-alpha-D-muramoyl-L-alanyl-D-glutamyl-meso-2,6-diaminopimeloyl-D-alanyl-D-alanine + UDP + H(+)</text>
        <dbReference type="Rhea" id="RHEA:31227"/>
        <dbReference type="ChEBI" id="CHEBI:15378"/>
        <dbReference type="ChEBI" id="CHEBI:57705"/>
        <dbReference type="ChEBI" id="CHEBI:58223"/>
        <dbReference type="ChEBI" id="CHEBI:61387"/>
        <dbReference type="ChEBI" id="CHEBI:61388"/>
        <dbReference type="EC" id="2.4.1.227"/>
    </reaction>
</comment>
<comment type="caution">
    <text evidence="10">Lacks conserved residue(s) required for the propagation of feature annotation.</text>
</comment>
<keyword evidence="4 10" id="KW-0808">Transferase</keyword>
<comment type="caution">
    <text evidence="13">The sequence shown here is derived from an EMBL/GenBank/DDBJ whole genome shotgun (WGS) entry which is preliminary data.</text>
</comment>
<keyword evidence="14" id="KW-1185">Reference proteome</keyword>
<name>A0A839UN06_9GAMM</name>
<dbReference type="PANTHER" id="PTHR21015:SF22">
    <property type="entry name" value="GLYCOSYLTRANSFERASE"/>
    <property type="match status" value="1"/>
</dbReference>
<dbReference type="AlphaFoldDB" id="A0A839UN06"/>
<feature type="binding site" evidence="10">
    <location>
        <begin position="262"/>
        <end position="267"/>
    </location>
    <ligand>
        <name>UDP-N-acetyl-alpha-D-glucosamine</name>
        <dbReference type="ChEBI" id="CHEBI:57705"/>
    </ligand>
</feature>
<reference evidence="13 14" key="1">
    <citation type="submission" date="2020-08" db="EMBL/GenBank/DDBJ databases">
        <title>Genomic Encyclopedia of Type Strains, Phase III (KMG-III): the genomes of soil and plant-associated and newly described type strains.</title>
        <authorList>
            <person name="Whitman W."/>
        </authorList>
    </citation>
    <scope>NUCLEOTIDE SEQUENCE [LARGE SCALE GENOMIC DNA]</scope>
    <source>
        <strain evidence="13 14">CECT 8571</strain>
    </source>
</reference>
<feature type="binding site" evidence="10">
    <location>
        <begin position="13"/>
        <end position="15"/>
    </location>
    <ligand>
        <name>UDP-N-acetyl-alpha-D-glucosamine</name>
        <dbReference type="ChEBI" id="CHEBI:57705"/>
    </ligand>
</feature>
<dbReference type="GO" id="GO:0009252">
    <property type="term" value="P:peptidoglycan biosynthetic process"/>
    <property type="evidence" value="ECO:0007669"/>
    <property type="project" value="UniProtKB-UniRule"/>
</dbReference>
<evidence type="ECO:0000313" key="14">
    <source>
        <dbReference type="Proteomes" id="UP000559987"/>
    </source>
</evidence>
<evidence type="ECO:0000259" key="12">
    <source>
        <dbReference type="Pfam" id="PF04101"/>
    </source>
</evidence>
<evidence type="ECO:0000256" key="3">
    <source>
        <dbReference type="ARBA" id="ARBA00022676"/>
    </source>
</evidence>
<dbReference type="UniPathway" id="UPA00219"/>
<accession>A0A839UN06</accession>
<keyword evidence="7 10" id="KW-0472">Membrane</keyword>
<feature type="binding site" evidence="10">
    <location>
        <position position="161"/>
    </location>
    <ligand>
        <name>UDP-N-acetyl-alpha-D-glucosamine</name>
        <dbReference type="ChEBI" id="CHEBI:57705"/>
    </ligand>
</feature>
<dbReference type="InterPro" id="IPR007235">
    <property type="entry name" value="Glyco_trans_28_C"/>
</dbReference>
<dbReference type="Pfam" id="PF04101">
    <property type="entry name" value="Glyco_tran_28_C"/>
    <property type="match status" value="1"/>
</dbReference>
<dbReference type="PANTHER" id="PTHR21015">
    <property type="entry name" value="UDP-N-ACETYLGLUCOSAMINE--N-ACETYLMURAMYL-(PENTAPEPTIDE) PYROPHOSPHORYL-UNDECAPRENOL N-ACETYLGLUCOSAMINE TRANSFERASE 1"/>
    <property type="match status" value="1"/>
</dbReference>
<evidence type="ECO:0000256" key="4">
    <source>
        <dbReference type="ARBA" id="ARBA00022679"/>
    </source>
</evidence>
<evidence type="ECO:0000256" key="6">
    <source>
        <dbReference type="ARBA" id="ARBA00022984"/>
    </source>
</evidence>
<comment type="pathway">
    <text evidence="10">Cell wall biogenesis; peptidoglycan biosynthesis.</text>
</comment>
<dbReference type="EC" id="2.4.1.227" evidence="10"/>
<evidence type="ECO:0000259" key="11">
    <source>
        <dbReference type="Pfam" id="PF03033"/>
    </source>
</evidence>
<evidence type="ECO:0000313" key="13">
    <source>
        <dbReference type="EMBL" id="MBB3169103.1"/>
    </source>
</evidence>
<feature type="binding site" evidence="10">
    <location>
        <position position="125"/>
    </location>
    <ligand>
        <name>UDP-N-acetyl-alpha-D-glucosamine</name>
        <dbReference type="ChEBI" id="CHEBI:57705"/>
    </ligand>
</feature>
<proteinExistence type="inferred from homology"/>
<dbReference type="CDD" id="cd03785">
    <property type="entry name" value="GT28_MurG"/>
    <property type="match status" value="1"/>
</dbReference>
<dbReference type="GO" id="GO:0005886">
    <property type="term" value="C:plasma membrane"/>
    <property type="evidence" value="ECO:0007669"/>
    <property type="project" value="UniProtKB-SubCell"/>
</dbReference>
<dbReference type="EMBL" id="JACHXZ010000003">
    <property type="protein sequence ID" value="MBB3169103.1"/>
    <property type="molecule type" value="Genomic_DNA"/>
</dbReference>
<evidence type="ECO:0000256" key="2">
    <source>
        <dbReference type="ARBA" id="ARBA00022618"/>
    </source>
</evidence>
<dbReference type="SUPFAM" id="SSF53756">
    <property type="entry name" value="UDP-Glycosyltransferase/glycogen phosphorylase"/>
    <property type="match status" value="1"/>
</dbReference>
<feature type="domain" description="Glycosyl transferase family 28 C-terminal" evidence="12">
    <location>
        <begin position="183"/>
        <end position="345"/>
    </location>
</feature>
<comment type="similarity">
    <text evidence="10">Belongs to the glycosyltransferase 28 family. MurG subfamily.</text>
</comment>
<organism evidence="13 14">
    <name type="scientific">Simiduia aestuariiviva</name>
    <dbReference type="NCBI Taxonomy" id="1510459"/>
    <lineage>
        <taxon>Bacteria</taxon>
        <taxon>Pseudomonadati</taxon>
        <taxon>Pseudomonadota</taxon>
        <taxon>Gammaproteobacteria</taxon>
        <taxon>Cellvibrionales</taxon>
        <taxon>Cellvibrionaceae</taxon>
        <taxon>Simiduia</taxon>
    </lineage>
</organism>
<feature type="domain" description="Glycosyltransferase family 28 N-terminal" evidence="11">
    <location>
        <begin position="7"/>
        <end position="141"/>
    </location>
</feature>
<sequence>MTSPIALLMAGGTGGHVFPALAVAEVLRERGFEVQWLGTARGIESRLVPAANIKLHTIQVEGLRGKGSLQLLLAPFKLLLSFKQALSVLRQVDPAIVLGFGGFASGPGGLAARLLGKPLVIHEQNAVAGTTNRWLARVASQTLEAFDSGLANAERIGNPVRAQIAALPTPVERFTERAGPLRVLVLGGSLGAQAINETMPEVCKQLPAKSVEIRHQCGEKNLASCQQAYAEVVEQSVQITAFVEDMAEAYGWADLVVCRAGALTVSEIATAGLPAIFIPFPYAIDDHQSANAQWLVSVGAAWCLPQADLSAARLSEIIQSQLGNRARLLEMANNARAQATPDAAEAVADVCQELLNG</sequence>
<feature type="binding site" evidence="10">
    <location>
        <position position="189"/>
    </location>
    <ligand>
        <name>UDP-N-acetyl-alpha-D-glucosamine</name>
        <dbReference type="ChEBI" id="CHEBI:57705"/>
    </ligand>
</feature>
<keyword evidence="3 10" id="KW-0328">Glycosyltransferase</keyword>
<dbReference type="GO" id="GO:0050511">
    <property type="term" value="F:undecaprenyldiphospho-muramoylpentapeptide beta-N-acetylglucosaminyltransferase activity"/>
    <property type="evidence" value="ECO:0007669"/>
    <property type="project" value="UniProtKB-UniRule"/>
</dbReference>
<evidence type="ECO:0000256" key="9">
    <source>
        <dbReference type="ARBA" id="ARBA00023316"/>
    </source>
</evidence>
<keyword evidence="6 10" id="KW-0573">Peptidoglycan synthesis</keyword>